<accession>G0U9W9</accession>
<dbReference type="EMBL" id="HE573027">
    <property type="protein sequence ID" value="CCC52600.1"/>
    <property type="molecule type" value="Genomic_DNA"/>
</dbReference>
<organism evidence="1">
    <name type="scientific">Trypanosoma vivax (strain Y486)</name>
    <dbReference type="NCBI Taxonomy" id="1055687"/>
    <lineage>
        <taxon>Eukaryota</taxon>
        <taxon>Discoba</taxon>
        <taxon>Euglenozoa</taxon>
        <taxon>Kinetoplastea</taxon>
        <taxon>Metakinetoplastina</taxon>
        <taxon>Trypanosomatida</taxon>
        <taxon>Trypanosomatidae</taxon>
        <taxon>Trypanosoma</taxon>
        <taxon>Duttonella</taxon>
    </lineage>
</organism>
<reference evidence="1" key="1">
    <citation type="journal article" date="2012" name="Proc. Natl. Acad. Sci. U.S.A.">
        <title>Antigenic diversity is generated by distinct evolutionary mechanisms in African trypanosome species.</title>
        <authorList>
            <person name="Jackson A.P."/>
            <person name="Berry A."/>
            <person name="Aslett M."/>
            <person name="Allison H.C."/>
            <person name="Burton P."/>
            <person name="Vavrova-Anderson J."/>
            <person name="Brown R."/>
            <person name="Browne H."/>
            <person name="Corton N."/>
            <person name="Hauser H."/>
            <person name="Gamble J."/>
            <person name="Gilderthorp R."/>
            <person name="Marcello L."/>
            <person name="McQuillan J."/>
            <person name="Otto T.D."/>
            <person name="Quail M.A."/>
            <person name="Sanders M.J."/>
            <person name="van Tonder A."/>
            <person name="Ginger M.L."/>
            <person name="Field M.C."/>
            <person name="Barry J.D."/>
            <person name="Hertz-Fowler C."/>
            <person name="Berriman M."/>
        </authorList>
    </citation>
    <scope>NUCLEOTIDE SEQUENCE</scope>
    <source>
        <strain evidence="1">Y486</strain>
    </source>
</reference>
<evidence type="ECO:0000313" key="1">
    <source>
        <dbReference type="EMBL" id="CCC52600.1"/>
    </source>
</evidence>
<protein>
    <submittedName>
        <fullName evidence="1">Uncharacterized protein</fullName>
    </submittedName>
</protein>
<gene>
    <name evidence="1" type="ORF">TVY486_1100850</name>
</gene>
<name>G0U9W9_TRYVY</name>
<dbReference type="AlphaFoldDB" id="G0U9W9"/>
<dbReference type="VEuPathDB" id="TriTrypDB:TvY486_1100850"/>
<sequence length="128" mass="13874">MGLLKHEGNSHSPHGTAWDGSPNCTALHLCVQHNGIFTPSSASLVHCSLSLSLSLSLLKHFLSLLRFINFETPFPLCMIIVCSQRTLTVDQSGSFQWRPIVGLRQPTVVGTVNNSKSTRVSGTSGLRC</sequence>
<proteinExistence type="predicted"/>